<dbReference type="EMBL" id="QVLS01000015">
    <property type="protein sequence ID" value="RFP76203.1"/>
    <property type="molecule type" value="Genomic_DNA"/>
</dbReference>
<dbReference type="Pfam" id="PF13332">
    <property type="entry name" value="Fil_haemagg_2"/>
    <property type="match status" value="3"/>
</dbReference>
<feature type="compositionally biased region" description="Low complexity" evidence="1">
    <location>
        <begin position="689"/>
        <end position="703"/>
    </location>
</feature>
<feature type="region of interest" description="Disordered" evidence="1">
    <location>
        <begin position="816"/>
        <end position="860"/>
    </location>
</feature>
<feature type="region of interest" description="Disordered" evidence="1">
    <location>
        <begin position="688"/>
        <end position="727"/>
    </location>
</feature>
<dbReference type="InterPro" id="IPR025157">
    <property type="entry name" value="Hemagglutinin_rpt"/>
</dbReference>
<sequence length="1882" mass="196781">AADRIENRSARIEALGELDVKARVLINANEHLQTEVVSDGGGTTTRTLYFTPSGEVDASEIAWMAVKPLSLMQGSEGWNDYVLHARPWILTRASAEALGVSDPQFSAWYHGPEPYVPAGIVTVGHGDSEAQVWQDAQFNYRRGDPIWAALGVAPPPGEPPGPMPRPPVPDGPAPVDLSAYQRALAAWQDQAAPWAALGEKLGAVRSAINAELRPFDIYQTVTETRPALKTVHSEPGQILSGGGMRLNASERLSNQDSEIVAGGVLHTPGAAVDNQASEVAASLRRQGTAYTWGVVDHTCEVLTCQTHYGWVQTPIDQRIPIPLKVKALRQEQGAADAPQAPSVELNNALFKPSANPAAPYLIETDPRFAGRRQWMGSDHQLALLGVDPSTFQKRLGDGFIEQRLVREQITQLTGQRFLGDFSDDEAQYMALLEAGATYAQAHQLRPGIALTAEQVAALTSDIVWLETQVVTLPDGSTQSVLLPRVYLMPRPGDLAPDGSLIAGRQVQLNLSGALLNGGTVAGRELVLIDAQGVQSSGRIRSEGVTALRARDDIDVQGGELSARDALLLDAGQDLKVASTTAHSADGQTEVLDRVARLSVSGPAGQLIAHAGRDIELLGAGAQADGVDMHADRDMRLGTVDTREALDATRDERNYGRVQRSAEVGSWVAGKDVNLSAERDVQMRAAQVQANADPNNADLNNADLNGRDQPAQSPDDEDPANGRLRVHAGRNLDIDAGEARYQVEHGMHAKSGDILGASSTTTRRLDSHTQAQGSALGGRHIDLSADGDITFQGSNAVADQDLDVNAGGSVRVLAQHTEHRQERFKEDKSSGVFGSGAGLTLGSQQRSSEQNASGSGAAGSTLGSLQGKVNIRAGQTYEQVGSDLLAPQGDIDVHARAAKVIDARTGERRWQQDKMSQSGFTVGLSGAPVQAMQGFADTVQALGETNNKRLQALGVATAGLQVQQGMGSVAQAQGKGDATGGAGVNFSVGASSSRSTSEGSADSAQGSRVYAGGNVTFIAEGAGQDSDIQVRGSELNAGRSVHLKAEGNVDLGAAHNTVQERTESENRSGSVGIGFQLGGANSGWGVTASASAGRGNADSQALTHTNTHVTAGDKVVVESGGDTALDGAVISAPRIEGDVQGDLHIESLQDRASYHERSRQAGGSVSFGANAGGASFSSGATNIDSEYASVTEQSGMRAGDGGFDVRVKGKTVLKGGAITSTQVAVEQGRNHFASDGGVELQDVHNEASYKASGWSVNAGVSVSDKTTPDGRPVLGQDGKPVQEVSRPSGAGWGEDKGSASSTTKAGISGIAGDKDARTGDAQSGISPIFDKEKVKDEVNAQGTITQNGLPVLAKGWGNMADQQRDKKRKDAAGLDVNHPARAELLAEADQWDEGGAYRAAGHAVIGGLAGGAGAAASAGAASLAAPTLNDLQNQMQSALEGAGLGPNAAKGIAGLGMATGVGLAAGAAGGTAAAGTAFSTDLNNRQLHPTEKQRIRELAGDKAKASCRGDSACERDARVYWSDMLERAAESRVDAQAAAHEQTYQQGVVDAARQPGSEAAMGGAERFFADLGEARKMLDAEAGRPILDGQGRAVLGSDGQPQTYFSATPAQRNDPYGNVFPGGSPDNQASVVPGKERRDGQRLERLNTPNGQAVPDTTLEETLLGFRLPARGAKVVARGIEGKEVSAIAGAARVGEGGEAAIKSAGDAAQARPPTSAVQGEHLRTELDDWAKMTPDTSRDAEYIAKTDNQVLQQNNFDMDHVLTGEVNAKGKATGYHAEFAADGAARIKPGADITYNANGTYEAPVQVWDAKKGVWVDKGRESTFFPPSWSQARIDYEVSEAFKKGAPGTSFVQPSPSGIDIQFHWDTKSQRTTFYPLKEATP</sequence>
<dbReference type="InterPro" id="IPR029501">
    <property type="entry name" value="EndoU_bac"/>
</dbReference>
<evidence type="ECO:0000256" key="1">
    <source>
        <dbReference type="SAM" id="MobiDB-lite"/>
    </source>
</evidence>
<accession>A0A372EEB3</accession>
<evidence type="ECO:0000313" key="4">
    <source>
        <dbReference type="Proteomes" id="UP000261931"/>
    </source>
</evidence>
<dbReference type="Proteomes" id="UP000261931">
    <property type="component" value="Unassembled WGS sequence"/>
</dbReference>
<keyword evidence="4" id="KW-1185">Reference proteome</keyword>
<proteinExistence type="predicted"/>
<dbReference type="Pfam" id="PF14436">
    <property type="entry name" value="EndoU_bacteria"/>
    <property type="match status" value="1"/>
</dbReference>
<feature type="compositionally biased region" description="Basic and acidic residues" evidence="1">
    <location>
        <begin position="816"/>
        <end position="828"/>
    </location>
</feature>
<dbReference type="RefSeq" id="WP_181936577.1">
    <property type="nucleotide sequence ID" value="NZ_QVLS01000015.1"/>
</dbReference>
<gene>
    <name evidence="3" type="ORF">DY262_19930</name>
</gene>
<comment type="caution">
    <text evidence="3">The sequence shown here is derived from an EMBL/GenBank/DDBJ whole genome shotgun (WGS) entry which is preliminary data.</text>
</comment>
<dbReference type="GO" id="GO:0004519">
    <property type="term" value="F:endonuclease activity"/>
    <property type="evidence" value="ECO:0007669"/>
    <property type="project" value="InterPro"/>
</dbReference>
<evidence type="ECO:0000313" key="3">
    <source>
        <dbReference type="EMBL" id="RFP76203.1"/>
    </source>
</evidence>
<feature type="compositionally biased region" description="Polar residues" evidence="1">
    <location>
        <begin position="840"/>
        <end position="850"/>
    </location>
</feature>
<evidence type="ECO:0000259" key="2">
    <source>
        <dbReference type="Pfam" id="PF14436"/>
    </source>
</evidence>
<reference evidence="3 4" key="1">
    <citation type="submission" date="2018-08" db="EMBL/GenBank/DDBJ databases">
        <title>Hydrogenophaga sp. LA-38 isolated from sludge.</title>
        <authorList>
            <person name="Im W.-T."/>
        </authorList>
    </citation>
    <scope>NUCLEOTIDE SEQUENCE [LARGE SCALE GENOMIC DNA]</scope>
    <source>
        <strain evidence="3 4">LA-38</strain>
    </source>
</reference>
<feature type="region of interest" description="Disordered" evidence="1">
    <location>
        <begin position="1258"/>
        <end position="1327"/>
    </location>
</feature>
<protein>
    <recommendedName>
        <fullName evidence="2">Bacterial EndoU nuclease domain-containing protein</fullName>
    </recommendedName>
</protein>
<name>A0A372EEB3_9BURK</name>
<feature type="domain" description="Bacterial EndoU nuclease" evidence="2">
    <location>
        <begin position="1759"/>
        <end position="1877"/>
    </location>
</feature>
<feature type="non-terminal residue" evidence="3">
    <location>
        <position position="1"/>
    </location>
</feature>
<organism evidence="3 4">
    <name type="scientific">Hydrogenophaga borbori</name>
    <dbReference type="NCBI Taxonomy" id="2294117"/>
    <lineage>
        <taxon>Bacteria</taxon>
        <taxon>Pseudomonadati</taxon>
        <taxon>Pseudomonadota</taxon>
        <taxon>Betaproteobacteria</taxon>
        <taxon>Burkholderiales</taxon>
        <taxon>Comamonadaceae</taxon>
        <taxon>Hydrogenophaga</taxon>
    </lineage>
</organism>